<dbReference type="InterPro" id="IPR015947">
    <property type="entry name" value="PUA-like_sf"/>
</dbReference>
<dbReference type="RefSeq" id="WP_149390437.1">
    <property type="nucleotide sequence ID" value="NZ_SMRS01000003.1"/>
</dbReference>
<gene>
    <name evidence="2" type="ORF">E1H14_05440</name>
</gene>
<organism evidence="2 3">
    <name type="scientific">Nitrincola tapanii</name>
    <dbReference type="NCBI Taxonomy" id="1708751"/>
    <lineage>
        <taxon>Bacteria</taxon>
        <taxon>Pseudomonadati</taxon>
        <taxon>Pseudomonadota</taxon>
        <taxon>Gammaproteobacteria</taxon>
        <taxon>Oceanospirillales</taxon>
        <taxon>Oceanospirillaceae</taxon>
        <taxon>Nitrincola</taxon>
    </lineage>
</organism>
<protein>
    <submittedName>
        <fullName evidence="2">Peptidase S16</fullName>
    </submittedName>
</protein>
<dbReference type="AlphaFoldDB" id="A0A5A9W3T4"/>
<evidence type="ECO:0000313" key="3">
    <source>
        <dbReference type="Proteomes" id="UP000325302"/>
    </source>
</evidence>
<dbReference type="PANTHER" id="PTHR46732">
    <property type="entry name" value="ATP-DEPENDENT PROTEASE LA (LON) DOMAIN PROTEIN"/>
    <property type="match status" value="1"/>
</dbReference>
<dbReference type="EMBL" id="SMRS01000003">
    <property type="protein sequence ID" value="KAA0875430.1"/>
    <property type="molecule type" value="Genomic_DNA"/>
</dbReference>
<comment type="caution">
    <text evidence="2">The sequence shown here is derived from an EMBL/GenBank/DDBJ whole genome shotgun (WGS) entry which is preliminary data.</text>
</comment>
<dbReference type="InterPro" id="IPR046336">
    <property type="entry name" value="Lon_prtase_N_sf"/>
</dbReference>
<dbReference type="OrthoDB" id="8558970at2"/>
<name>A0A5A9W3T4_9GAMM</name>
<dbReference type="Proteomes" id="UP000325302">
    <property type="component" value="Unassembled WGS sequence"/>
</dbReference>
<dbReference type="SMART" id="SM00464">
    <property type="entry name" value="LON"/>
    <property type="match status" value="1"/>
</dbReference>
<dbReference type="Pfam" id="PF02190">
    <property type="entry name" value="LON_substr_bdg"/>
    <property type="match status" value="1"/>
</dbReference>
<dbReference type="SUPFAM" id="SSF88697">
    <property type="entry name" value="PUA domain-like"/>
    <property type="match status" value="1"/>
</dbReference>
<proteinExistence type="predicted"/>
<sequence>MHRHFITPFQSLPTKLAVFPLPNVALMPGARLPLNIFEPRYIAMVQDALNSSRLIGMIQPATEGGQLAAVGGAGRIQFFNETDDGRIEIILTGVCRFELNALEETASGYLLGTPDWQRFQGDYEAELKLNSDRQRIFLDHLEAYAHSNRLAVDREALNEMDGLQLVNGLITGMPFPGEDKQSLLEIERAEDRLDWLETYLALKANAGTSEALRH</sequence>
<evidence type="ECO:0000313" key="2">
    <source>
        <dbReference type="EMBL" id="KAA0875430.1"/>
    </source>
</evidence>
<feature type="domain" description="Lon N-terminal" evidence="1">
    <location>
        <begin position="16"/>
        <end position="204"/>
    </location>
</feature>
<dbReference type="Gene3D" id="2.30.130.40">
    <property type="entry name" value="LON domain-like"/>
    <property type="match status" value="1"/>
</dbReference>
<dbReference type="PANTHER" id="PTHR46732:SF8">
    <property type="entry name" value="ATP-DEPENDENT PROTEASE LA (LON) DOMAIN PROTEIN"/>
    <property type="match status" value="1"/>
</dbReference>
<dbReference type="PROSITE" id="PS51787">
    <property type="entry name" value="LON_N"/>
    <property type="match status" value="1"/>
</dbReference>
<accession>A0A5A9W3T4</accession>
<dbReference type="InterPro" id="IPR003111">
    <property type="entry name" value="Lon_prtase_N"/>
</dbReference>
<evidence type="ECO:0000259" key="1">
    <source>
        <dbReference type="PROSITE" id="PS51787"/>
    </source>
</evidence>
<reference evidence="2 3" key="1">
    <citation type="submission" date="2019-03" db="EMBL/GenBank/DDBJ databases">
        <title>Nitrincola sp. nov. isolated from an Indian soda lake.</title>
        <authorList>
            <person name="Joshi A."/>
            <person name="Thite S.V."/>
            <person name="Joseph N."/>
            <person name="Dhotre D."/>
            <person name="Moorthy M."/>
            <person name="Shouche Y.S."/>
        </authorList>
    </citation>
    <scope>NUCLEOTIDE SEQUENCE [LARGE SCALE GENOMIC DNA]</scope>
    <source>
        <strain evidence="2 3">MEB193</strain>
    </source>
</reference>
<keyword evidence="3" id="KW-1185">Reference proteome</keyword>